<dbReference type="SUPFAM" id="SSF52058">
    <property type="entry name" value="L domain-like"/>
    <property type="match status" value="1"/>
</dbReference>
<dbReference type="InterPro" id="IPR055414">
    <property type="entry name" value="LRR_R13L4/SHOC2-like"/>
</dbReference>
<dbReference type="PANTHER" id="PTHR48051">
    <property type="match status" value="1"/>
</dbReference>
<dbReference type="InterPro" id="IPR050216">
    <property type="entry name" value="LRR_domain-containing"/>
</dbReference>
<dbReference type="PROSITE" id="PS51450">
    <property type="entry name" value="LRR"/>
    <property type="match status" value="3"/>
</dbReference>
<protein>
    <recommendedName>
        <fullName evidence="3">ZU5 domain-containing protein</fullName>
    </recommendedName>
</protein>
<dbReference type="InterPro" id="IPR032675">
    <property type="entry name" value="LRR_dom_sf"/>
</dbReference>
<dbReference type="PANTHER" id="PTHR48051:SF1">
    <property type="entry name" value="RAS SUPPRESSOR PROTEIN 1"/>
    <property type="match status" value="1"/>
</dbReference>
<gene>
    <name evidence="4" type="ORF">PLOB_00004271</name>
</gene>
<dbReference type="Gene3D" id="2.60.220.30">
    <property type="match status" value="2"/>
</dbReference>
<organism evidence="4 5">
    <name type="scientific">Porites lobata</name>
    <dbReference type="NCBI Taxonomy" id="104759"/>
    <lineage>
        <taxon>Eukaryota</taxon>
        <taxon>Metazoa</taxon>
        <taxon>Cnidaria</taxon>
        <taxon>Anthozoa</taxon>
        <taxon>Hexacorallia</taxon>
        <taxon>Scleractinia</taxon>
        <taxon>Fungiina</taxon>
        <taxon>Poritidae</taxon>
        <taxon>Porites</taxon>
    </lineage>
</organism>
<feature type="domain" description="ZU5" evidence="3">
    <location>
        <begin position="727"/>
        <end position="872"/>
    </location>
</feature>
<feature type="non-terminal residue" evidence="4">
    <location>
        <position position="1"/>
    </location>
</feature>
<name>A0ABN8QB00_9CNID</name>
<evidence type="ECO:0000313" key="4">
    <source>
        <dbReference type="EMBL" id="CAH3160930.1"/>
    </source>
</evidence>
<dbReference type="Pfam" id="PF13855">
    <property type="entry name" value="LRR_8"/>
    <property type="match status" value="3"/>
</dbReference>
<dbReference type="PROSITE" id="PS51145">
    <property type="entry name" value="ZU5"/>
    <property type="match status" value="1"/>
</dbReference>
<dbReference type="InterPro" id="IPR001611">
    <property type="entry name" value="Leu-rich_rpt"/>
</dbReference>
<dbReference type="Proteomes" id="UP001159405">
    <property type="component" value="Unassembled WGS sequence"/>
</dbReference>
<dbReference type="SMART" id="SM00364">
    <property type="entry name" value="LRR_BAC"/>
    <property type="match status" value="16"/>
</dbReference>
<dbReference type="SUPFAM" id="SSF52047">
    <property type="entry name" value="RNI-like"/>
    <property type="match status" value="1"/>
</dbReference>
<proteinExistence type="predicted"/>
<evidence type="ECO:0000256" key="2">
    <source>
        <dbReference type="ARBA" id="ARBA00022737"/>
    </source>
</evidence>
<keyword evidence="1" id="KW-0433">Leucine-rich repeat</keyword>
<sequence length="1013" mass="115018">LDLSRKGLSRLPDAVTELTEVEELWLDYNNLAELPTGINKLKNLIELHLNRNRLTDLPAEIGDLKELRRLEVRYNQLVSLPTSILKLNQLEGLYLSYNKLKELPFEIGDLMALRRLEVGYNELVSLPTSIQRLNQLEELHLIYNKLTELPSEIGDLMALRRLDVSCNQLVSLPTSIQKLNQLEELHLNGNKLTELPSEIGDLMALRRLDVSNNRFVSLPTSIQKLNQLEELRLIYDELTELPSEIGDFTALRRLYVSCNRLVSLPTSIQKLNQLEELHLDGNKLTELPSKIGDLKELRRLDVRNNQLVSLPASIQKLNLLEELKLFGNKLTELPPMIGDLMALRRLDVSNNQLVSLPTSIQKLNQLEDLRLDGNKLTELPSEVGDLKELRSLQVSSNQLVSLPISIQKLNQLEELHLSHNKLTELPSEIGDLMALRRLDVSGGMSMPWFEQTAETGMFWNAGEEEEVVKTVLPVKAAKEKVVVEPEDDAELEDDANVPLWRAMFKKLRFRGKNKPSFEKTAETGMLLNAGKDEEVVETLLPMKAAKEEVLVDPEDETDVEENTNVGESRSVITREIVTSEGTRLALKTGAVHLIFHPNAASEPTSIVVYRWKSSVCSPPLQEHEAIVSNVIQLSSHDGQRPIFSALMTLSLSHSAPDLRGYEVVIKRQINKETNEWEDVSGTKDLRCRQDMEDERPSHKDMPDFLFPVAQADINECSTYAVVCRLKSSPPYTITSTGGLFTHPDYPGVTFTVPENAVAPESPFTLELKMQEVPNKEFEEEGVFLGPILRIKSFGLVQFFKPVTIQLPVSLRDRQDFNPDPTKCHVRVLFLNCEEEKKEWTELTDLVKHAQFDGRFVRIQVQRFSGFFAYFRPDIPDILRLICCHTQLTHAVIRDLENRDVIYADGSSKQDMIPGEDKAFVFVSGGICPFDDEDVDVYLRQAFFINTSHTNSRTLLEDNLEFKTELRIRVVKDEDLAEVEFHNTLTPTGRTSLLCKFHLPIQNIPRAVCITTIG</sequence>
<comment type="caution">
    <text evidence="4">The sequence shown here is derived from an EMBL/GenBank/DDBJ whole genome shotgun (WGS) entry which is preliminary data.</text>
</comment>
<dbReference type="SMART" id="SM00369">
    <property type="entry name" value="LRR_TYP"/>
    <property type="match status" value="17"/>
</dbReference>
<dbReference type="EMBL" id="CALNXK010000118">
    <property type="protein sequence ID" value="CAH3160930.1"/>
    <property type="molecule type" value="Genomic_DNA"/>
</dbReference>
<dbReference type="Pfam" id="PF00791">
    <property type="entry name" value="ZU5"/>
    <property type="match status" value="1"/>
</dbReference>
<accession>A0ABN8QB00</accession>
<reference evidence="4 5" key="1">
    <citation type="submission" date="2022-05" db="EMBL/GenBank/DDBJ databases">
        <authorList>
            <consortium name="Genoscope - CEA"/>
            <person name="William W."/>
        </authorList>
    </citation>
    <scope>NUCLEOTIDE SEQUENCE [LARGE SCALE GENOMIC DNA]</scope>
</reference>
<dbReference type="SMART" id="SM00365">
    <property type="entry name" value="LRR_SD22"/>
    <property type="match status" value="8"/>
</dbReference>
<dbReference type="Gene3D" id="3.80.10.10">
    <property type="entry name" value="Ribonuclease Inhibitor"/>
    <property type="match status" value="3"/>
</dbReference>
<dbReference type="Pfam" id="PF23598">
    <property type="entry name" value="LRR_14"/>
    <property type="match status" value="2"/>
</dbReference>
<keyword evidence="2" id="KW-0677">Repeat</keyword>
<evidence type="ECO:0000256" key="1">
    <source>
        <dbReference type="ARBA" id="ARBA00022614"/>
    </source>
</evidence>
<dbReference type="InterPro" id="IPR003591">
    <property type="entry name" value="Leu-rich_rpt_typical-subtyp"/>
</dbReference>
<dbReference type="InterPro" id="IPR000906">
    <property type="entry name" value="ZU5_dom"/>
</dbReference>
<keyword evidence="5" id="KW-1185">Reference proteome</keyword>
<evidence type="ECO:0000313" key="5">
    <source>
        <dbReference type="Proteomes" id="UP001159405"/>
    </source>
</evidence>
<evidence type="ECO:0000259" key="3">
    <source>
        <dbReference type="PROSITE" id="PS51145"/>
    </source>
</evidence>